<keyword evidence="4" id="KW-1185">Reference proteome</keyword>
<evidence type="ECO:0000313" key="3">
    <source>
        <dbReference type="Proteomes" id="UP000594771"/>
    </source>
</evidence>
<gene>
    <name evidence="2" type="ORF">I6G68_05570</name>
    <name evidence="1" type="ORF">ODY43_00835</name>
</gene>
<dbReference type="EMBL" id="CP065662">
    <property type="protein sequence ID" value="QPS00866.1"/>
    <property type="molecule type" value="Genomic_DNA"/>
</dbReference>
<dbReference type="KEGG" id="aun:AWM73_04485"/>
<organism evidence="2 3">
    <name type="scientific">Aerococcus urinae</name>
    <dbReference type="NCBI Taxonomy" id="1376"/>
    <lineage>
        <taxon>Bacteria</taxon>
        <taxon>Bacillati</taxon>
        <taxon>Bacillota</taxon>
        <taxon>Bacilli</taxon>
        <taxon>Lactobacillales</taxon>
        <taxon>Aerococcaceae</taxon>
        <taxon>Aerococcus</taxon>
    </lineage>
</organism>
<protein>
    <submittedName>
        <fullName evidence="1">Glycerol-3-phosphate dehydrogenase/oxidase</fullName>
    </submittedName>
</protein>
<dbReference type="AlphaFoldDB" id="A0A0X8FEE7"/>
<name>A0A0X8FEE7_9LACT</name>
<reference evidence="1" key="2">
    <citation type="submission" date="2022-09" db="EMBL/GenBank/DDBJ databases">
        <title>Aerococcus urinae taxonomy study.</title>
        <authorList>
            <person name="Christensen J."/>
            <person name="Senneby E."/>
        </authorList>
    </citation>
    <scope>NUCLEOTIDE SEQUENCE</scope>
    <source>
        <strain evidence="1">NLD-066-U95</strain>
    </source>
</reference>
<evidence type="ECO:0000313" key="4">
    <source>
        <dbReference type="Proteomes" id="UP001069145"/>
    </source>
</evidence>
<dbReference type="RefSeq" id="WP_060778262.1">
    <property type="nucleotide sequence ID" value="NZ_CAJHLF010000002.1"/>
</dbReference>
<accession>A0A0X8FEE7</accession>
<evidence type="ECO:0000313" key="2">
    <source>
        <dbReference type="EMBL" id="QPS00866.1"/>
    </source>
</evidence>
<reference evidence="2 3" key="1">
    <citation type="submission" date="2020-12" db="EMBL/GenBank/DDBJ databases">
        <title>FDA dAtabase for Regulatory Grade micrObial Sequences (FDA-ARGOS): Supporting development and validation of Infectious Disease Dx tests.</title>
        <authorList>
            <person name="Sproer C."/>
            <person name="Gronow S."/>
            <person name="Severitt S."/>
            <person name="Schroder I."/>
            <person name="Tallon L."/>
            <person name="Sadzewicz L."/>
            <person name="Zhao X."/>
            <person name="Boylan J."/>
            <person name="Ott S."/>
            <person name="Bowen H."/>
            <person name="Vavikolanu K."/>
            <person name="Mehta A."/>
            <person name="Aluvathingal J."/>
            <person name="Nadendla S."/>
            <person name="Lowell S."/>
            <person name="Myers T."/>
            <person name="Yan Y."/>
            <person name="Sichtig H."/>
        </authorList>
    </citation>
    <scope>NUCLEOTIDE SEQUENCE [LARGE SCALE GENOMIC DNA]</scope>
    <source>
        <strain evidence="2 3">FDAARGOS_911</strain>
    </source>
</reference>
<sequence>MSLGASQKKQLILKSQFGQYLDLVKTINYDELAQAGISIAFNFKGISDEIAFYMVIHGYLAGFESDRQKETLIRQANNYRLNNEVTLENLDQFLEVVWDDYQVRMEASRNSENKPDNNIIARHGNNKKLWNHFMAENIPELENKRQRYLSSQEW</sequence>
<dbReference type="GeneID" id="35767702"/>
<dbReference type="EMBL" id="JAOTML010000001">
    <property type="protein sequence ID" value="MCY3052550.1"/>
    <property type="molecule type" value="Genomic_DNA"/>
</dbReference>
<dbReference type="OrthoDB" id="2135898at2"/>
<evidence type="ECO:0000313" key="1">
    <source>
        <dbReference type="EMBL" id="MCY3052550.1"/>
    </source>
</evidence>
<dbReference type="Proteomes" id="UP000594771">
    <property type="component" value="Chromosome"/>
</dbReference>
<dbReference type="Proteomes" id="UP001069145">
    <property type="component" value="Unassembled WGS sequence"/>
</dbReference>
<proteinExistence type="predicted"/>